<sequence length="243" mass="26968">MAVFRVLVASVILAGSACLSQAEAAPRNETRNLLAISWQPAFCEGKPDKTECKTQSADRFDASHFSLHGLWSMKADYCNVSNALEVKDNRGEWSELPPVELSAETRKALDKVMPGTMSHLDRHEWIKHGTCFGMDQETYFKTVIGMMEMINTSAVAELFASRIGKNVQEEEIRKAFVDAFGEDADRRVKMQCRRDGKRRIITEITIGLGEVKPFSANMKDLIRAAGTTSFGCSEGIVDPVGLQ</sequence>
<feature type="chain" id="PRO_5046666089" evidence="3">
    <location>
        <begin position="25"/>
        <end position="243"/>
    </location>
</feature>
<dbReference type="PANTHER" id="PTHR11240">
    <property type="entry name" value="RIBONUCLEASE T2"/>
    <property type="match status" value="1"/>
</dbReference>
<keyword evidence="5" id="KW-1185">Reference proteome</keyword>
<dbReference type="CDD" id="cd01062">
    <property type="entry name" value="RNase_T2_prok"/>
    <property type="match status" value="1"/>
</dbReference>
<comment type="caution">
    <text evidence="4">The sequence shown here is derived from an EMBL/GenBank/DDBJ whole genome shotgun (WGS) entry which is preliminary data.</text>
</comment>
<dbReference type="InterPro" id="IPR001568">
    <property type="entry name" value="RNase_T2-like"/>
</dbReference>
<organism evidence="4 5">
    <name type="scientific">Rhizobium oryzicola</name>
    <dbReference type="NCBI Taxonomy" id="1232668"/>
    <lineage>
        <taxon>Bacteria</taxon>
        <taxon>Pseudomonadati</taxon>
        <taxon>Pseudomonadota</taxon>
        <taxon>Alphaproteobacteria</taxon>
        <taxon>Hyphomicrobiales</taxon>
        <taxon>Rhizobiaceae</taxon>
        <taxon>Rhizobium/Agrobacterium group</taxon>
        <taxon>Rhizobium</taxon>
    </lineage>
</organism>
<dbReference type="PROSITE" id="PS51257">
    <property type="entry name" value="PROKAR_LIPOPROTEIN"/>
    <property type="match status" value="1"/>
</dbReference>
<reference evidence="4" key="1">
    <citation type="journal article" date="2015" name="Int. J. Syst. Evol. Microbiol.">
        <title>Rhizobium oryzicola sp. nov., potential plant-growth-promoting endophytic bacteria isolated from rice roots.</title>
        <authorList>
            <person name="Zhang X.X."/>
            <person name="Gao J.S."/>
            <person name="Cao Y.H."/>
            <person name="Sheirdil R.A."/>
            <person name="Wang X.C."/>
            <person name="Zhang L."/>
        </authorList>
    </citation>
    <scope>NUCLEOTIDE SEQUENCE</scope>
    <source>
        <strain evidence="4">05753</strain>
    </source>
</reference>
<gene>
    <name evidence="4" type="ORF">Q2T52_10645</name>
</gene>
<accession>A0ABT8SW41</accession>
<reference evidence="4" key="2">
    <citation type="submission" date="2023-07" db="EMBL/GenBank/DDBJ databases">
        <authorList>
            <person name="Sun H."/>
        </authorList>
    </citation>
    <scope>NUCLEOTIDE SEQUENCE</scope>
    <source>
        <strain evidence="4">05753</strain>
    </source>
</reference>
<evidence type="ECO:0000256" key="2">
    <source>
        <dbReference type="RuleBase" id="RU004328"/>
    </source>
</evidence>
<name>A0ABT8SW41_9HYPH</name>
<dbReference type="Pfam" id="PF00445">
    <property type="entry name" value="Ribonuclease_T2"/>
    <property type="match status" value="1"/>
</dbReference>
<dbReference type="PANTHER" id="PTHR11240:SF22">
    <property type="entry name" value="RIBONUCLEASE T2"/>
    <property type="match status" value="1"/>
</dbReference>
<evidence type="ECO:0000313" key="4">
    <source>
        <dbReference type="EMBL" id="MDO1582556.1"/>
    </source>
</evidence>
<dbReference type="PROSITE" id="PS00531">
    <property type="entry name" value="RNASE_T2_2"/>
    <property type="match status" value="1"/>
</dbReference>
<dbReference type="EMBL" id="JAUKWQ010000002">
    <property type="protein sequence ID" value="MDO1582556.1"/>
    <property type="molecule type" value="Genomic_DNA"/>
</dbReference>
<dbReference type="Gene3D" id="3.90.730.10">
    <property type="entry name" value="Ribonuclease T2-like"/>
    <property type="match status" value="1"/>
</dbReference>
<dbReference type="SUPFAM" id="SSF55895">
    <property type="entry name" value="Ribonuclease Rh-like"/>
    <property type="match status" value="1"/>
</dbReference>
<dbReference type="InterPro" id="IPR036430">
    <property type="entry name" value="RNase_T2-like_sf"/>
</dbReference>
<protein>
    <submittedName>
        <fullName evidence="4">Ribonuclease</fullName>
    </submittedName>
</protein>
<comment type="similarity">
    <text evidence="1 2">Belongs to the RNase T2 family.</text>
</comment>
<dbReference type="Proteomes" id="UP001169006">
    <property type="component" value="Unassembled WGS sequence"/>
</dbReference>
<keyword evidence="3" id="KW-0732">Signal</keyword>
<feature type="signal peptide" evidence="3">
    <location>
        <begin position="1"/>
        <end position="24"/>
    </location>
</feature>
<dbReference type="RefSeq" id="WP_302076697.1">
    <property type="nucleotide sequence ID" value="NZ_JAUKWQ010000002.1"/>
</dbReference>
<evidence type="ECO:0000313" key="5">
    <source>
        <dbReference type="Proteomes" id="UP001169006"/>
    </source>
</evidence>
<dbReference type="InterPro" id="IPR033130">
    <property type="entry name" value="RNase_T2_His_AS_2"/>
</dbReference>
<proteinExistence type="inferred from homology"/>
<evidence type="ECO:0000256" key="1">
    <source>
        <dbReference type="ARBA" id="ARBA00007469"/>
    </source>
</evidence>
<evidence type="ECO:0000256" key="3">
    <source>
        <dbReference type="SAM" id="SignalP"/>
    </source>
</evidence>
<dbReference type="InterPro" id="IPR039378">
    <property type="entry name" value="RNase_T2_prok"/>
</dbReference>